<evidence type="ECO:0000313" key="2">
    <source>
        <dbReference type="Proteomes" id="UP000499080"/>
    </source>
</evidence>
<dbReference type="PANTHER" id="PTHR46409">
    <property type="entry name" value="HTH PSQ-TYPE DOMAIN-CONTAINING PROTEIN"/>
    <property type="match status" value="1"/>
</dbReference>
<proteinExistence type="predicted"/>
<reference evidence="1 2" key="1">
    <citation type="journal article" date="2019" name="Sci. Rep.">
        <title>Orb-weaving spider Araneus ventricosus genome elucidates the spidroin gene catalogue.</title>
        <authorList>
            <person name="Kono N."/>
            <person name="Nakamura H."/>
            <person name="Ohtoshi R."/>
            <person name="Moran D.A.P."/>
            <person name="Shinohara A."/>
            <person name="Yoshida Y."/>
            <person name="Fujiwara M."/>
            <person name="Mori M."/>
            <person name="Tomita M."/>
            <person name="Arakawa K."/>
        </authorList>
    </citation>
    <scope>NUCLEOTIDE SEQUENCE [LARGE SCALE GENOMIC DNA]</scope>
</reference>
<comment type="caution">
    <text evidence="1">The sequence shown here is derived from an EMBL/GenBank/DDBJ whole genome shotgun (WGS) entry which is preliminary data.</text>
</comment>
<organism evidence="1 2">
    <name type="scientific">Araneus ventricosus</name>
    <name type="common">Orbweaver spider</name>
    <name type="synonym">Epeira ventricosa</name>
    <dbReference type="NCBI Taxonomy" id="182803"/>
    <lineage>
        <taxon>Eukaryota</taxon>
        <taxon>Metazoa</taxon>
        <taxon>Ecdysozoa</taxon>
        <taxon>Arthropoda</taxon>
        <taxon>Chelicerata</taxon>
        <taxon>Arachnida</taxon>
        <taxon>Araneae</taxon>
        <taxon>Araneomorphae</taxon>
        <taxon>Entelegynae</taxon>
        <taxon>Araneoidea</taxon>
        <taxon>Araneidae</taxon>
        <taxon>Araneus</taxon>
    </lineage>
</organism>
<dbReference type="PANTHER" id="PTHR46409:SF1">
    <property type="entry name" value="HTH PSQ-TYPE DOMAIN-CONTAINING PROTEIN"/>
    <property type="match status" value="1"/>
</dbReference>
<protein>
    <submittedName>
        <fullName evidence="1">Uncharacterized protein</fullName>
    </submittedName>
</protein>
<name>A0A4Y2CJQ0_ARAVE</name>
<dbReference type="AlphaFoldDB" id="A0A4Y2CJQ0"/>
<accession>A0A4Y2CJQ0</accession>
<keyword evidence="2" id="KW-1185">Reference proteome</keyword>
<sequence>MEEHQEGTKYGPYTTFPSKYFQQPTLTVQMRLKLEKTTLAIYRYGVSNRAIASSIIQVLGLILESDTSLVADKNKIWREKSIINTELVWKSKENRSILSGLYFDGRRNKTFTTEILENKQLQRTIVDEYHSIVSESGSTFLWHITPESGSSFDISNSIYEYVTTTSSRYLFNKYGDIIEKVISRNAYFTAPENMLLAMLTGERYHIRTLAARRIIMAREIRTDGNCVRRFVIPAVKRGSIDYEDLIDWQACYVTRLQFSNKSVLINF</sequence>
<dbReference type="Proteomes" id="UP000499080">
    <property type="component" value="Unassembled WGS sequence"/>
</dbReference>
<gene>
    <name evidence="1" type="ORF">AVEN_93974_1</name>
</gene>
<dbReference type="EMBL" id="BGPR01000204">
    <property type="protein sequence ID" value="GBM04573.1"/>
    <property type="molecule type" value="Genomic_DNA"/>
</dbReference>
<evidence type="ECO:0000313" key="1">
    <source>
        <dbReference type="EMBL" id="GBM04573.1"/>
    </source>
</evidence>